<name>A0A1M5J9B1_9FLAO</name>
<dbReference type="STRING" id="570519.SAMN04488116_1180"/>
<feature type="domain" description="BioF2-like acetyltransferase" evidence="1">
    <location>
        <begin position="104"/>
        <end position="251"/>
    </location>
</feature>
<dbReference type="SUPFAM" id="SSF55729">
    <property type="entry name" value="Acyl-CoA N-acyltransferases (Nat)"/>
    <property type="match status" value="1"/>
</dbReference>
<evidence type="ECO:0000313" key="3">
    <source>
        <dbReference type="Proteomes" id="UP000184532"/>
    </source>
</evidence>
<proteinExistence type="predicted"/>
<dbReference type="EMBL" id="FQWL01000001">
    <property type="protein sequence ID" value="SHG36593.1"/>
    <property type="molecule type" value="Genomic_DNA"/>
</dbReference>
<keyword evidence="3" id="KW-1185">Reference proteome</keyword>
<dbReference type="InterPro" id="IPR016181">
    <property type="entry name" value="Acyl_CoA_acyltransferase"/>
</dbReference>
<dbReference type="AlphaFoldDB" id="A0A1M5J9B1"/>
<organism evidence="2 3">
    <name type="scientific">Flagellimonas flava</name>
    <dbReference type="NCBI Taxonomy" id="570519"/>
    <lineage>
        <taxon>Bacteria</taxon>
        <taxon>Pseudomonadati</taxon>
        <taxon>Bacteroidota</taxon>
        <taxon>Flavobacteriia</taxon>
        <taxon>Flavobacteriales</taxon>
        <taxon>Flavobacteriaceae</taxon>
        <taxon>Flagellimonas</taxon>
    </lineage>
</organism>
<accession>A0A1M5J9B1</accession>
<evidence type="ECO:0000313" key="2">
    <source>
        <dbReference type="EMBL" id="SHG36593.1"/>
    </source>
</evidence>
<dbReference type="GO" id="GO:0016740">
    <property type="term" value="F:transferase activity"/>
    <property type="evidence" value="ECO:0007669"/>
    <property type="project" value="UniProtKB-KW"/>
</dbReference>
<reference evidence="3" key="1">
    <citation type="submission" date="2016-11" db="EMBL/GenBank/DDBJ databases">
        <authorList>
            <person name="Varghese N."/>
            <person name="Submissions S."/>
        </authorList>
    </citation>
    <scope>NUCLEOTIDE SEQUENCE [LARGE SCALE GENOMIC DNA]</scope>
    <source>
        <strain evidence="3">DSM 22638</strain>
    </source>
</reference>
<dbReference type="Gene3D" id="3.40.630.30">
    <property type="match status" value="1"/>
</dbReference>
<evidence type="ECO:0000259" key="1">
    <source>
        <dbReference type="Pfam" id="PF13480"/>
    </source>
</evidence>
<dbReference type="OrthoDB" id="1422531at2"/>
<sequence>MGTLKIRNYNFVLDLFEEGRVPPIYCAVQNERTPQQDSNIIANKGKFDFSGIIEVKCIPEFLTPVTHQIDQQIKMRNIQRFNGYYIDLTGYTSVDDYMRTELGSKRKSLKRQLRRLESCFDINYKVYFGEIKKDNYEFLFGKMQEFINTRFEQKGVPFDPTIDLDAIRKRTFSMILEKKASLHVIYNGTTPINVGIAYHFQDVLNSAIGSYDINYSKFGLGNLEIIKHLEWCLENGYQIYDLMWGDLPYKHTWCNGVFRYNHQIFYNRKSIFHRLLVPIRVYLYGLKDYYTARKNRAKGRKKLGTTNTKQHIEILQINKDHIQGSLLKETNIHHDSNHWLIPLVYDFQYLNVQHSNDVAVYELTNKTGNYVVIGKNDAISISRNKL</sequence>
<dbReference type="RefSeq" id="WP_073177002.1">
    <property type="nucleotide sequence ID" value="NZ_FQWL01000001.1"/>
</dbReference>
<keyword evidence="2" id="KW-0808">Transferase</keyword>
<protein>
    <submittedName>
        <fullName evidence="2">Acetyltransferase (GNAT) domain-containing protein</fullName>
    </submittedName>
</protein>
<gene>
    <name evidence="2" type="ORF">SAMN04488116_1180</name>
</gene>
<dbReference type="Pfam" id="PF13480">
    <property type="entry name" value="Acetyltransf_6"/>
    <property type="match status" value="1"/>
</dbReference>
<dbReference type="InterPro" id="IPR038740">
    <property type="entry name" value="BioF2-like_GNAT_dom"/>
</dbReference>
<dbReference type="Proteomes" id="UP000184532">
    <property type="component" value="Unassembled WGS sequence"/>
</dbReference>